<feature type="transmembrane region" description="Helical" evidence="7">
    <location>
        <begin position="70"/>
        <end position="87"/>
    </location>
</feature>
<feature type="transmembrane region" description="Helical" evidence="7">
    <location>
        <begin position="46"/>
        <end position="63"/>
    </location>
</feature>
<evidence type="ECO:0000256" key="7">
    <source>
        <dbReference type="SAM" id="Phobius"/>
    </source>
</evidence>
<proteinExistence type="inferred from homology"/>
<dbReference type="GO" id="GO:0005886">
    <property type="term" value="C:plasma membrane"/>
    <property type="evidence" value="ECO:0007669"/>
    <property type="project" value="UniProtKB-SubCell"/>
</dbReference>
<evidence type="ECO:0000256" key="3">
    <source>
        <dbReference type="ARBA" id="ARBA00022475"/>
    </source>
</evidence>
<evidence type="ECO:0000256" key="6">
    <source>
        <dbReference type="ARBA" id="ARBA00023136"/>
    </source>
</evidence>
<sequence length="131" mass="13682">MHKLSPIIELLGRVGLALLFLLSGIGKLSDYAGTQGYMESQGVPGMLLPLVILLEVGGSLALIAGFKTRLVAFAMAGFALASALLFHRNIGDQMQFIQFFKNVGIAGGMLLALVHGAGPLSLDARMGKGKA</sequence>
<protein>
    <submittedName>
        <fullName evidence="8">DoxX family protein</fullName>
    </submittedName>
</protein>
<keyword evidence="9" id="KW-1185">Reference proteome</keyword>
<comment type="subcellular location">
    <subcellularLocation>
        <location evidence="1">Cell membrane</location>
        <topology evidence="1">Multi-pass membrane protein</topology>
    </subcellularLocation>
</comment>
<dbReference type="AlphaFoldDB" id="A0A7H0FXE9"/>
<feature type="transmembrane region" description="Helical" evidence="7">
    <location>
        <begin position="99"/>
        <end position="122"/>
    </location>
</feature>
<dbReference type="EMBL" id="CP060820">
    <property type="protein sequence ID" value="QNP40715.1"/>
    <property type="molecule type" value="Genomic_DNA"/>
</dbReference>
<dbReference type="KEGG" id="lsx:H8B22_00135"/>
<evidence type="ECO:0000313" key="9">
    <source>
        <dbReference type="Proteomes" id="UP000516018"/>
    </source>
</evidence>
<keyword evidence="3" id="KW-1003">Cell membrane</keyword>
<dbReference type="Proteomes" id="UP000516018">
    <property type="component" value="Chromosome"/>
</dbReference>
<dbReference type="PANTHER" id="PTHR33452">
    <property type="entry name" value="OXIDOREDUCTASE CATD-RELATED"/>
    <property type="match status" value="1"/>
</dbReference>
<evidence type="ECO:0000256" key="2">
    <source>
        <dbReference type="ARBA" id="ARBA00006679"/>
    </source>
</evidence>
<reference evidence="8 9" key="1">
    <citation type="submission" date="2020-08" db="EMBL/GenBank/DDBJ databases">
        <title>Lysobacter sp. II4 sp. nov., isolated from soil.</title>
        <authorList>
            <person name="Woo C.Y."/>
            <person name="Kim J."/>
        </authorList>
    </citation>
    <scope>NUCLEOTIDE SEQUENCE [LARGE SCALE GENOMIC DNA]</scope>
    <source>
        <strain evidence="8 9">II4</strain>
    </source>
</reference>
<accession>A0A7H0FXE9</accession>
<feature type="transmembrane region" description="Helical" evidence="7">
    <location>
        <begin position="7"/>
        <end position="26"/>
    </location>
</feature>
<dbReference type="InterPro" id="IPR051907">
    <property type="entry name" value="DoxX-like_oxidoreductase"/>
</dbReference>
<keyword evidence="6 7" id="KW-0472">Membrane</keyword>
<dbReference type="RefSeq" id="WP_187712155.1">
    <property type="nucleotide sequence ID" value="NZ_CP060820.1"/>
</dbReference>
<evidence type="ECO:0000313" key="8">
    <source>
        <dbReference type="EMBL" id="QNP40715.1"/>
    </source>
</evidence>
<dbReference type="Pfam" id="PF07681">
    <property type="entry name" value="DoxX"/>
    <property type="match status" value="1"/>
</dbReference>
<name>A0A7H0FXE9_9GAMM</name>
<evidence type="ECO:0000256" key="5">
    <source>
        <dbReference type="ARBA" id="ARBA00022989"/>
    </source>
</evidence>
<dbReference type="InterPro" id="IPR032808">
    <property type="entry name" value="DoxX"/>
</dbReference>
<gene>
    <name evidence="8" type="ORF">H8B22_00135</name>
</gene>
<evidence type="ECO:0000256" key="4">
    <source>
        <dbReference type="ARBA" id="ARBA00022692"/>
    </source>
</evidence>
<dbReference type="PANTHER" id="PTHR33452:SF1">
    <property type="entry name" value="INNER MEMBRANE PROTEIN YPHA-RELATED"/>
    <property type="match status" value="1"/>
</dbReference>
<keyword evidence="5 7" id="KW-1133">Transmembrane helix</keyword>
<keyword evidence="4 7" id="KW-0812">Transmembrane</keyword>
<comment type="similarity">
    <text evidence="2">Belongs to the DoxX family.</text>
</comment>
<evidence type="ECO:0000256" key="1">
    <source>
        <dbReference type="ARBA" id="ARBA00004651"/>
    </source>
</evidence>
<organism evidence="8 9">
    <name type="scientific">Agrilutibacter terrestris</name>
    <dbReference type="NCBI Taxonomy" id="2865112"/>
    <lineage>
        <taxon>Bacteria</taxon>
        <taxon>Pseudomonadati</taxon>
        <taxon>Pseudomonadota</taxon>
        <taxon>Gammaproteobacteria</taxon>
        <taxon>Lysobacterales</taxon>
        <taxon>Lysobacteraceae</taxon>
        <taxon>Agrilutibacter</taxon>
    </lineage>
</organism>